<proteinExistence type="predicted"/>
<evidence type="ECO:0000313" key="1">
    <source>
        <dbReference type="EMBL" id="TWT89231.1"/>
    </source>
</evidence>
<organism evidence="1 2">
    <name type="scientific">Stieleria varia</name>
    <dbReference type="NCBI Taxonomy" id="2528005"/>
    <lineage>
        <taxon>Bacteria</taxon>
        <taxon>Pseudomonadati</taxon>
        <taxon>Planctomycetota</taxon>
        <taxon>Planctomycetia</taxon>
        <taxon>Pirellulales</taxon>
        <taxon>Pirellulaceae</taxon>
        <taxon>Stieleria</taxon>
    </lineage>
</organism>
<dbReference type="Proteomes" id="UP000320176">
    <property type="component" value="Unassembled WGS sequence"/>
</dbReference>
<reference evidence="1 2" key="1">
    <citation type="submission" date="2019-02" db="EMBL/GenBank/DDBJ databases">
        <title>Deep-cultivation of Planctomycetes and their phenomic and genomic characterization uncovers novel biology.</title>
        <authorList>
            <person name="Wiegand S."/>
            <person name="Jogler M."/>
            <person name="Boedeker C."/>
            <person name="Pinto D."/>
            <person name="Vollmers J."/>
            <person name="Rivas-Marin E."/>
            <person name="Kohn T."/>
            <person name="Peeters S.H."/>
            <person name="Heuer A."/>
            <person name="Rast P."/>
            <person name="Oberbeckmann S."/>
            <person name="Bunk B."/>
            <person name="Jeske O."/>
            <person name="Meyerdierks A."/>
            <person name="Storesund J.E."/>
            <person name="Kallscheuer N."/>
            <person name="Luecker S."/>
            <person name="Lage O.M."/>
            <person name="Pohl T."/>
            <person name="Merkel B.J."/>
            <person name="Hornburger P."/>
            <person name="Mueller R.-W."/>
            <person name="Bruemmer F."/>
            <person name="Labrenz M."/>
            <person name="Spormann A.M."/>
            <person name="Op Den Camp H."/>
            <person name="Overmann J."/>
            <person name="Amann R."/>
            <person name="Jetten M.S.M."/>
            <person name="Mascher T."/>
            <person name="Medema M.H."/>
            <person name="Devos D.P."/>
            <person name="Kaster A.-K."/>
            <person name="Ovreas L."/>
            <person name="Rohde M."/>
            <person name="Galperin M.Y."/>
            <person name="Jogler C."/>
        </authorList>
    </citation>
    <scope>NUCLEOTIDE SEQUENCE [LARGE SCALE GENOMIC DNA]</scope>
    <source>
        <strain evidence="1 2">Pla52n</strain>
    </source>
</reference>
<comment type="caution">
    <text evidence="1">The sequence shown here is derived from an EMBL/GenBank/DDBJ whole genome shotgun (WGS) entry which is preliminary data.</text>
</comment>
<sequence>MSRSLPGADRSIPTASSIPTSAENVALAAPAMFNSANPTSMPWLKSRLISSLNAFPNEILNVIASSLVSAEVSLLSYLKAASIGVPLIACFNRSSST</sequence>
<keyword evidence="2" id="KW-1185">Reference proteome</keyword>
<evidence type="ECO:0000313" key="2">
    <source>
        <dbReference type="Proteomes" id="UP000320176"/>
    </source>
</evidence>
<protein>
    <submittedName>
        <fullName evidence="1">Uncharacterized protein</fullName>
    </submittedName>
</protein>
<dbReference type="EMBL" id="SJPN01000026">
    <property type="protein sequence ID" value="TWT89231.1"/>
    <property type="molecule type" value="Genomic_DNA"/>
</dbReference>
<accession>A0A5C5ZR07</accession>
<dbReference type="AlphaFoldDB" id="A0A5C5ZR07"/>
<name>A0A5C5ZR07_9BACT</name>
<gene>
    <name evidence="1" type="ORF">Pla52n_68650</name>
</gene>